<evidence type="ECO:0000256" key="13">
    <source>
        <dbReference type="ARBA" id="ARBA00022837"/>
    </source>
</evidence>
<evidence type="ECO:0000256" key="3">
    <source>
        <dbReference type="ARBA" id="ARBA00004177"/>
    </source>
</evidence>
<dbReference type="GO" id="GO:0005634">
    <property type="term" value="C:nucleus"/>
    <property type="evidence" value="ECO:0007669"/>
    <property type="project" value="UniProtKB-SubCell"/>
</dbReference>
<evidence type="ECO:0000256" key="22">
    <source>
        <dbReference type="RuleBase" id="RU003707"/>
    </source>
</evidence>
<dbReference type="EMBL" id="JAERUA010000016">
    <property type="protein sequence ID" value="KAI1888987.1"/>
    <property type="molecule type" value="Genomic_DNA"/>
</dbReference>
<accession>A0A8T3CZU6</accession>
<dbReference type="GO" id="GO:0030659">
    <property type="term" value="C:cytoplasmic vesicle membrane"/>
    <property type="evidence" value="ECO:0007669"/>
    <property type="project" value="UniProtKB-SubCell"/>
</dbReference>
<keyword evidence="6" id="KW-0963">Cytoplasm</keyword>
<dbReference type="InterPro" id="IPR018376">
    <property type="entry name" value="Enoyl-CoA_hyd/isom_CS"/>
</dbReference>
<dbReference type="GO" id="GO:0051592">
    <property type="term" value="P:response to calcium ion"/>
    <property type="evidence" value="ECO:0007669"/>
    <property type="project" value="UniProtKB-ARBA"/>
</dbReference>
<proteinExistence type="inferred from homology"/>
<evidence type="ECO:0000256" key="1">
    <source>
        <dbReference type="ARBA" id="ARBA00004123"/>
    </source>
</evidence>
<dbReference type="GO" id="GO:0006915">
    <property type="term" value="P:apoptotic process"/>
    <property type="evidence" value="ECO:0007669"/>
    <property type="project" value="UniProtKB-KW"/>
</dbReference>
<keyword evidence="15" id="KW-0007">Acetylation</keyword>
<evidence type="ECO:0000259" key="23">
    <source>
        <dbReference type="PROSITE" id="PS50222"/>
    </source>
</evidence>
<evidence type="ECO:0000256" key="14">
    <source>
        <dbReference type="ARBA" id="ARBA00022842"/>
    </source>
</evidence>
<dbReference type="CDD" id="cd06558">
    <property type="entry name" value="crotonase-like"/>
    <property type="match status" value="1"/>
</dbReference>
<dbReference type="GO" id="GO:0042803">
    <property type="term" value="F:protein homodimerization activity"/>
    <property type="evidence" value="ECO:0007669"/>
    <property type="project" value="UniProtKB-ARBA"/>
</dbReference>
<dbReference type="Pfam" id="PF13499">
    <property type="entry name" value="EF-hand_7"/>
    <property type="match status" value="2"/>
</dbReference>
<dbReference type="GO" id="GO:0048306">
    <property type="term" value="F:calcium-dependent protein binding"/>
    <property type="evidence" value="ECO:0007669"/>
    <property type="project" value="UniProtKB-ARBA"/>
</dbReference>
<dbReference type="GO" id="GO:0003824">
    <property type="term" value="F:catalytic activity"/>
    <property type="evidence" value="ECO:0007669"/>
    <property type="project" value="InterPro"/>
</dbReference>
<dbReference type="FunFam" id="1.10.238.10:FF:000187">
    <property type="entry name" value="Programmed cell death protein 6"/>
    <property type="match status" value="1"/>
</dbReference>
<evidence type="ECO:0000256" key="17">
    <source>
        <dbReference type="ARBA" id="ARBA00023242"/>
    </source>
</evidence>
<keyword evidence="25" id="KW-1185">Reference proteome</keyword>
<reference evidence="24" key="1">
    <citation type="submission" date="2021-01" db="EMBL/GenBank/DDBJ databases">
        <authorList>
            <person name="Zahm M."/>
            <person name="Roques C."/>
            <person name="Cabau C."/>
            <person name="Klopp C."/>
            <person name="Donnadieu C."/>
            <person name="Jouanno E."/>
            <person name="Lampietro C."/>
            <person name="Louis A."/>
            <person name="Herpin A."/>
            <person name="Echchiki A."/>
            <person name="Berthelot C."/>
            <person name="Parey E."/>
            <person name="Roest-Crollius H."/>
            <person name="Braasch I."/>
            <person name="Postlethwait J."/>
            <person name="Bobe J."/>
            <person name="Montfort J."/>
            <person name="Bouchez O."/>
            <person name="Begum T."/>
            <person name="Mejri S."/>
            <person name="Adams A."/>
            <person name="Chen W.-J."/>
            <person name="Guiguen Y."/>
        </authorList>
    </citation>
    <scope>NUCLEOTIDE SEQUENCE</scope>
    <source>
        <tissue evidence="24">Blood</tissue>
    </source>
</reference>
<dbReference type="SUPFAM" id="SSF52096">
    <property type="entry name" value="ClpP/crotonase"/>
    <property type="match status" value="2"/>
</dbReference>
<evidence type="ECO:0000256" key="8">
    <source>
        <dbReference type="ARBA" id="ARBA00022703"/>
    </source>
</evidence>
<dbReference type="SUPFAM" id="SSF47473">
    <property type="entry name" value="EF-hand"/>
    <property type="match status" value="1"/>
</dbReference>
<sequence>MAYHNQYRPPQYNNAPPDQGFLWNIFQRVDKDRSGSISDSELQQALSNGTWTPFNPVTVRSIISMFDRDNKGGVNFNEFAGVWKYITDWQNIFRTYDRDNSGFIDKNELKQALTGFGYRLSDQFYGTLIDKFDRQRKGQVAFDDFIQCCIVLQRLTDVFRRYDTDQDGWIQYVEPRIKCYVAATRNVVLERRGSVLAIGINRPEVRNAVNQETARLLFEEFSAFDNDPALSVAVLYGVGGNFCAGYDLKELAHHSASLKLEQDVTKGPAPMGPSRMQLSKPVIAAVSGYAVAGGLELALLADLRVVEQNAVMGVFCRRFGHPGPLSAAHDGAETGVSGFKRRVLDKEENAADTHHGTVGVPLIDGGTVRLPCLIGLSRALDLILTGRPVGAQEALAYGLANRVVPEGQALQAALELAEQISSFPQRCLRADRSSAYYSAFDAPSFTQAMQHETDSGTPIIQAEAIAGAARFSVGTGRGGSFS</sequence>
<dbReference type="GO" id="GO:0005509">
    <property type="term" value="F:calcium ion binding"/>
    <property type="evidence" value="ECO:0007669"/>
    <property type="project" value="InterPro"/>
</dbReference>
<dbReference type="InterPro" id="IPR018247">
    <property type="entry name" value="EF_Hand_1_Ca_BS"/>
</dbReference>
<dbReference type="InterPro" id="IPR002048">
    <property type="entry name" value="EF_hand_dom"/>
</dbReference>
<dbReference type="OrthoDB" id="448450at2759"/>
<keyword evidence="17" id="KW-0539">Nucleus</keyword>
<evidence type="ECO:0000256" key="9">
    <source>
        <dbReference type="ARBA" id="ARBA00022723"/>
    </source>
</evidence>
<gene>
    <name evidence="24" type="ORF">AGOR_G00174420</name>
</gene>
<evidence type="ECO:0000256" key="7">
    <source>
        <dbReference type="ARBA" id="ARBA00022657"/>
    </source>
</evidence>
<evidence type="ECO:0000256" key="4">
    <source>
        <dbReference type="ARBA" id="ARBA00004406"/>
    </source>
</evidence>
<keyword evidence="8" id="KW-0053">Apoptosis</keyword>
<evidence type="ECO:0000256" key="18">
    <source>
        <dbReference type="ARBA" id="ARBA00023329"/>
    </source>
</evidence>
<feature type="domain" description="EF-hand" evidence="23">
    <location>
        <begin position="17"/>
        <end position="52"/>
    </location>
</feature>
<evidence type="ECO:0000256" key="15">
    <source>
        <dbReference type="ARBA" id="ARBA00022990"/>
    </source>
</evidence>
<dbReference type="Pfam" id="PF00378">
    <property type="entry name" value="ECH_1"/>
    <property type="match status" value="2"/>
</dbReference>
<keyword evidence="9" id="KW-0479">Metal-binding</keyword>
<comment type="similarity">
    <text evidence="5 22">Belongs to the enoyl-CoA hydratase/isomerase family.</text>
</comment>
<dbReference type="PANTHER" id="PTHR43802">
    <property type="entry name" value="ENOYL-COA HYDRATASE"/>
    <property type="match status" value="1"/>
</dbReference>
<dbReference type="CDD" id="cd16183">
    <property type="entry name" value="EFh_PEF_ALG-2"/>
    <property type="match status" value="1"/>
</dbReference>
<keyword evidence="18" id="KW-0968">Cytoplasmic vesicle</keyword>
<name>A0A8T3CZU6_9TELE</name>
<evidence type="ECO:0000256" key="10">
    <source>
        <dbReference type="ARBA" id="ARBA00022737"/>
    </source>
</evidence>
<comment type="function">
    <text evidence="19">Has a lower Ca(2+) affinity than isoform 1.</text>
</comment>
<protein>
    <recommendedName>
        <fullName evidence="21">Programmed cell death protein 6</fullName>
    </recommendedName>
</protein>
<keyword evidence="12" id="KW-0256">Endoplasmic reticulum</keyword>
<comment type="caution">
    <text evidence="24">The sequence shown here is derived from an EMBL/GenBank/DDBJ whole genome shotgun (WGS) entry which is preliminary data.</text>
</comment>
<evidence type="ECO:0000256" key="19">
    <source>
        <dbReference type="ARBA" id="ARBA00056829"/>
    </source>
</evidence>
<keyword evidence="16" id="KW-0472">Membrane</keyword>
<evidence type="ECO:0000256" key="11">
    <source>
        <dbReference type="ARBA" id="ARBA00022753"/>
    </source>
</evidence>
<dbReference type="GO" id="GO:0005768">
    <property type="term" value="C:endosome"/>
    <property type="evidence" value="ECO:0007669"/>
    <property type="project" value="UniProtKB-SubCell"/>
</dbReference>
<feature type="domain" description="EF-hand" evidence="23">
    <location>
        <begin position="84"/>
        <end position="119"/>
    </location>
</feature>
<dbReference type="PROSITE" id="PS00018">
    <property type="entry name" value="EF_HAND_1"/>
    <property type="match status" value="2"/>
</dbReference>
<keyword evidence="13" id="KW-0106">Calcium</keyword>
<evidence type="ECO:0000256" key="21">
    <source>
        <dbReference type="ARBA" id="ARBA00071572"/>
    </source>
</evidence>
<evidence type="ECO:0000313" key="25">
    <source>
        <dbReference type="Proteomes" id="UP000829720"/>
    </source>
</evidence>
<dbReference type="InterPro" id="IPR011992">
    <property type="entry name" value="EF-hand-dom_pair"/>
</dbReference>
<keyword evidence="14" id="KW-0460">Magnesium</keyword>
<dbReference type="Gene3D" id="3.90.226.10">
    <property type="entry name" value="2-enoyl-CoA Hydratase, Chain A, domain 1"/>
    <property type="match status" value="1"/>
</dbReference>
<keyword evidence="11" id="KW-0967">Endosome</keyword>
<comment type="subcellular location">
    <subcellularLocation>
        <location evidence="2">Cytoplasmic vesicle membrane</location>
    </subcellularLocation>
    <subcellularLocation>
        <location evidence="4">Endoplasmic reticulum membrane</location>
        <topology evidence="4">Peripheral membrane protein</topology>
    </subcellularLocation>
    <subcellularLocation>
        <location evidence="3">Endosome</location>
    </subcellularLocation>
    <subcellularLocation>
        <location evidence="1">Nucleus</location>
    </subcellularLocation>
</comment>
<evidence type="ECO:0000256" key="6">
    <source>
        <dbReference type="ARBA" id="ARBA00022490"/>
    </source>
</evidence>
<organism evidence="24 25">
    <name type="scientific">Albula goreensis</name>
    <dbReference type="NCBI Taxonomy" id="1534307"/>
    <lineage>
        <taxon>Eukaryota</taxon>
        <taxon>Metazoa</taxon>
        <taxon>Chordata</taxon>
        <taxon>Craniata</taxon>
        <taxon>Vertebrata</taxon>
        <taxon>Euteleostomi</taxon>
        <taxon>Actinopterygii</taxon>
        <taxon>Neopterygii</taxon>
        <taxon>Teleostei</taxon>
        <taxon>Albuliformes</taxon>
        <taxon>Albulidae</taxon>
        <taxon>Albula</taxon>
    </lineage>
</organism>
<evidence type="ECO:0000256" key="2">
    <source>
        <dbReference type="ARBA" id="ARBA00004156"/>
    </source>
</evidence>
<evidence type="ECO:0000256" key="12">
    <source>
        <dbReference type="ARBA" id="ARBA00022824"/>
    </source>
</evidence>
<evidence type="ECO:0000256" key="5">
    <source>
        <dbReference type="ARBA" id="ARBA00005254"/>
    </source>
</evidence>
<dbReference type="Proteomes" id="UP000829720">
    <property type="component" value="Unassembled WGS sequence"/>
</dbReference>
<dbReference type="Gene3D" id="1.10.287.2460">
    <property type="match status" value="1"/>
</dbReference>
<dbReference type="SMART" id="SM00054">
    <property type="entry name" value="EFh"/>
    <property type="match status" value="4"/>
</dbReference>
<dbReference type="AlphaFoldDB" id="A0A8T3CZU6"/>
<dbReference type="Gene3D" id="1.10.238.10">
    <property type="entry name" value="EF-hand"/>
    <property type="match status" value="1"/>
</dbReference>
<dbReference type="PROSITE" id="PS50222">
    <property type="entry name" value="EF_HAND_2"/>
    <property type="match status" value="2"/>
</dbReference>
<keyword evidence="7" id="KW-0037">Angiogenesis</keyword>
<dbReference type="PANTHER" id="PTHR43802:SF1">
    <property type="entry name" value="IP11341P-RELATED"/>
    <property type="match status" value="1"/>
</dbReference>
<dbReference type="InterPro" id="IPR001753">
    <property type="entry name" value="Enoyl-CoA_hydra/iso"/>
</dbReference>
<dbReference type="GO" id="GO:0005789">
    <property type="term" value="C:endoplasmic reticulum membrane"/>
    <property type="evidence" value="ECO:0007669"/>
    <property type="project" value="UniProtKB-SubCell"/>
</dbReference>
<evidence type="ECO:0000313" key="24">
    <source>
        <dbReference type="EMBL" id="KAI1888987.1"/>
    </source>
</evidence>
<comment type="subunit">
    <text evidence="20">Homodimer and heterodimer; heterodimerizes (via the EF-hand 5) with PEF1. Isoform 1 and isoform 2 self-associate; probably forming homodimers. Interacts with CPNE4 (via VWFA domain). Interacts with PDCD6IP; the interaction is calcium-dependent. Interacts with RBM22. Interacts with PLSCR4. Interacts with ANXA7 and TSG101. Interacts with DAPK1. Interacts with SEC31A; the interaction is calcium-dependent and promotes monoubiquitination of SEC31A. Interacts with ANXA11 (via N-terminus); the interaction is calcium-dependent. Interacts with PLSCR3 (via N-terminus); the interaction is calcium-dependent. Interacts with MCOLN1; the interaction is calcium-dependent. Interacts with KDR; the interaction is calcium-dependent. Interacts with HEBP2; the interaction is calcium-dependent. Interacts with TFG. Isoform 1: Interacts with SHISA5, leading to stabilize it. Isoform 2: Does not interact with SHISA5. Isoform 2: Does not interact with PDCD6IP, TSG101, ANXA7 and ANXA11.</text>
</comment>
<dbReference type="PROSITE" id="PS00166">
    <property type="entry name" value="ENOYL_COA_HYDRATASE"/>
    <property type="match status" value="1"/>
</dbReference>
<keyword evidence="10" id="KW-0677">Repeat</keyword>
<evidence type="ECO:0000256" key="16">
    <source>
        <dbReference type="ARBA" id="ARBA00023136"/>
    </source>
</evidence>
<evidence type="ECO:0000256" key="20">
    <source>
        <dbReference type="ARBA" id="ARBA00064503"/>
    </source>
</evidence>
<dbReference type="GO" id="GO:0001525">
    <property type="term" value="P:angiogenesis"/>
    <property type="evidence" value="ECO:0007669"/>
    <property type="project" value="UniProtKB-KW"/>
</dbReference>
<dbReference type="InterPro" id="IPR029045">
    <property type="entry name" value="ClpP/crotonase-like_dom_sf"/>
</dbReference>